<evidence type="ECO:0000313" key="2">
    <source>
        <dbReference type="Proteomes" id="UP000053815"/>
    </source>
</evidence>
<keyword evidence="2" id="KW-1185">Reference proteome</keyword>
<dbReference type="EMBL" id="DF836440">
    <property type="protein sequence ID" value="GAN07171.1"/>
    <property type="molecule type" value="Genomic_DNA"/>
</dbReference>
<organism evidence="1">
    <name type="scientific">Mucor ambiguus</name>
    <dbReference type="NCBI Taxonomy" id="91626"/>
    <lineage>
        <taxon>Eukaryota</taxon>
        <taxon>Fungi</taxon>
        <taxon>Fungi incertae sedis</taxon>
        <taxon>Mucoromycota</taxon>
        <taxon>Mucoromycotina</taxon>
        <taxon>Mucoromycetes</taxon>
        <taxon>Mucorales</taxon>
        <taxon>Mucorineae</taxon>
        <taxon>Mucoraceae</taxon>
        <taxon>Mucor</taxon>
    </lineage>
</organism>
<dbReference type="Proteomes" id="UP000053815">
    <property type="component" value="Unassembled WGS sequence"/>
</dbReference>
<evidence type="ECO:0000313" key="1">
    <source>
        <dbReference type="EMBL" id="GAN07171.1"/>
    </source>
</evidence>
<dbReference type="AlphaFoldDB" id="A0A0C9M9P2"/>
<name>A0A0C9M9P2_9FUNG</name>
<proteinExistence type="predicted"/>
<reference evidence="1" key="1">
    <citation type="submission" date="2014-09" db="EMBL/GenBank/DDBJ databases">
        <title>Draft genome sequence of an oleaginous Mucoromycotina fungus Mucor ambiguus NBRC6742.</title>
        <authorList>
            <person name="Takeda I."/>
            <person name="Yamane N."/>
            <person name="Morita T."/>
            <person name="Tamano K."/>
            <person name="Machida M."/>
            <person name="Baker S."/>
            <person name="Koike H."/>
        </authorList>
    </citation>
    <scope>NUCLEOTIDE SEQUENCE</scope>
    <source>
        <strain evidence="1">NBRC 6742</strain>
    </source>
</reference>
<sequence>MPFTHVKFCIEAKDKRLSDRCCLPMSLASCQILVIDVGTSQSAWVVQRFMVKCLENQSDAIYYPAFFMVGQHLVAMTADFIAVMGLVGLQVDFVCFDEYMLNDNQLNRRKAHEH</sequence>
<accession>A0A0C9M9P2</accession>
<gene>
    <name evidence="1" type="ORF">MAM1_0151c06664</name>
</gene>
<protein>
    <submittedName>
        <fullName evidence="1">Uncharacterized protein</fullName>
    </submittedName>
</protein>